<dbReference type="NCBIfam" id="TIGR03071">
    <property type="entry name" value="couple_hipA"/>
    <property type="match status" value="1"/>
</dbReference>
<keyword evidence="2" id="KW-0808">Transferase</keyword>
<accession>A0ABV7UI50</accession>
<comment type="caution">
    <text evidence="6">The sequence shown here is derived from an EMBL/GenBank/DDBJ whole genome shotgun (WGS) entry which is preliminary data.</text>
</comment>
<name>A0ABV7UI50_9HYPH</name>
<proteinExistence type="inferred from homology"/>
<gene>
    <name evidence="6" type="ORF">ACFONL_13570</name>
</gene>
<protein>
    <submittedName>
        <fullName evidence="6">Type II toxin-antitoxin system HipA family toxin</fullName>
    </submittedName>
</protein>
<dbReference type="Proteomes" id="UP001595704">
    <property type="component" value="Unassembled WGS sequence"/>
</dbReference>
<dbReference type="EMBL" id="JBHRYC010000070">
    <property type="protein sequence ID" value="MFC3638385.1"/>
    <property type="molecule type" value="Genomic_DNA"/>
</dbReference>
<evidence type="ECO:0000313" key="7">
    <source>
        <dbReference type="Proteomes" id="UP001595704"/>
    </source>
</evidence>
<keyword evidence="7" id="KW-1185">Reference proteome</keyword>
<dbReference type="CDD" id="cd17793">
    <property type="entry name" value="HipA"/>
    <property type="match status" value="1"/>
</dbReference>
<dbReference type="Gene3D" id="1.10.1070.20">
    <property type="match status" value="1"/>
</dbReference>
<evidence type="ECO:0000256" key="2">
    <source>
        <dbReference type="ARBA" id="ARBA00022679"/>
    </source>
</evidence>
<dbReference type="Pfam" id="PF07804">
    <property type="entry name" value="HipA_C"/>
    <property type="match status" value="1"/>
</dbReference>
<dbReference type="InterPro" id="IPR017508">
    <property type="entry name" value="HipA_N1"/>
</dbReference>
<sequence>MPASIRLYGLPVGVLDVARDGELSFRYERAWLDRTELPHHPLSLALPFSPNPYKHDRAGPFFDGLLPDAPQTREALARYLQVDATDDYALLYQLGRDCPGAVTVMPIDDEVIADENIETKWDVLDDDRLAEYIGALPRRPLFIDADGELRLSLAGVHHKAGVGIVDRMIALPRGRTPSTHILKVDIDGLPDSIRVEHFCLRLANAVGIAVPFSTIREVKDTPYMVIRRYDRVGLNGQEVFRRLHQEDFCQALGRFPRQKYEKDGGPGWKECFGLMKKVTDVVTARTQLLDRAIFQFLVGNPDAHAKNYSLVYRRNRIELSQLYDVNNAAAFRAFYKEQRPRLAMFIGGNRDPLTLTPENWAAFASEADFRPRFVLGKVLEMAERMIPEAETLLKQVKGTAADSRLLALAVQDIVRRCTTVRGWSA</sequence>
<evidence type="ECO:0000259" key="4">
    <source>
        <dbReference type="Pfam" id="PF07804"/>
    </source>
</evidence>
<dbReference type="RefSeq" id="WP_191321429.1">
    <property type="nucleotide sequence ID" value="NZ_BNCG01000079.1"/>
</dbReference>
<dbReference type="Pfam" id="PF13657">
    <property type="entry name" value="Couple_hipA"/>
    <property type="match status" value="1"/>
</dbReference>
<comment type="similarity">
    <text evidence="1">Belongs to the HipA Ser/Thr kinase family.</text>
</comment>
<feature type="domain" description="HipA N-terminal subdomain 1" evidence="5">
    <location>
        <begin position="4"/>
        <end position="104"/>
    </location>
</feature>
<keyword evidence="3" id="KW-0418">Kinase</keyword>
<evidence type="ECO:0000313" key="6">
    <source>
        <dbReference type="EMBL" id="MFC3638385.1"/>
    </source>
</evidence>
<dbReference type="PANTHER" id="PTHR37419:SF1">
    <property type="entry name" value="SERINE_THREONINE-PROTEIN KINASE TOXIN HIPA"/>
    <property type="match status" value="1"/>
</dbReference>
<dbReference type="InterPro" id="IPR012893">
    <property type="entry name" value="HipA-like_C"/>
</dbReference>
<evidence type="ECO:0000256" key="3">
    <source>
        <dbReference type="ARBA" id="ARBA00022777"/>
    </source>
</evidence>
<evidence type="ECO:0000259" key="5">
    <source>
        <dbReference type="Pfam" id="PF13657"/>
    </source>
</evidence>
<reference evidence="7" key="1">
    <citation type="journal article" date="2019" name="Int. J. Syst. Evol. Microbiol.">
        <title>The Global Catalogue of Microorganisms (GCM) 10K type strain sequencing project: providing services to taxonomists for standard genome sequencing and annotation.</title>
        <authorList>
            <consortium name="The Broad Institute Genomics Platform"/>
            <consortium name="The Broad Institute Genome Sequencing Center for Infectious Disease"/>
            <person name="Wu L."/>
            <person name="Ma J."/>
        </authorList>
    </citation>
    <scope>NUCLEOTIDE SEQUENCE [LARGE SCALE GENOMIC DNA]</scope>
    <source>
        <strain evidence="7">KCTC 42282</strain>
    </source>
</reference>
<feature type="domain" description="HipA-like C-terminal" evidence="4">
    <location>
        <begin position="151"/>
        <end position="384"/>
    </location>
</feature>
<organism evidence="6 7">
    <name type="scientific">Camelimonas fluminis</name>
    <dbReference type="NCBI Taxonomy" id="1576911"/>
    <lineage>
        <taxon>Bacteria</taxon>
        <taxon>Pseudomonadati</taxon>
        <taxon>Pseudomonadota</taxon>
        <taxon>Alphaproteobacteria</taxon>
        <taxon>Hyphomicrobiales</taxon>
        <taxon>Chelatococcaceae</taxon>
        <taxon>Camelimonas</taxon>
    </lineage>
</organism>
<dbReference type="InterPro" id="IPR052028">
    <property type="entry name" value="HipA_Ser/Thr_kinase"/>
</dbReference>
<evidence type="ECO:0000256" key="1">
    <source>
        <dbReference type="ARBA" id="ARBA00010164"/>
    </source>
</evidence>
<dbReference type="PANTHER" id="PTHR37419">
    <property type="entry name" value="SERINE/THREONINE-PROTEIN KINASE TOXIN HIPA"/>
    <property type="match status" value="1"/>
</dbReference>